<dbReference type="GO" id="GO:0005794">
    <property type="term" value="C:Golgi apparatus"/>
    <property type="evidence" value="ECO:0007669"/>
    <property type="project" value="TreeGrafter"/>
</dbReference>
<reference evidence="12 13" key="1">
    <citation type="journal article" date="2015" name="Genome Biol. Evol.">
        <title>Phylogenomic analyses indicate that early fungi evolved digesting cell walls of algal ancestors of land plants.</title>
        <authorList>
            <person name="Chang Y."/>
            <person name="Wang S."/>
            <person name="Sekimoto S."/>
            <person name="Aerts A.L."/>
            <person name="Choi C."/>
            <person name="Clum A."/>
            <person name="LaButti K.M."/>
            <person name="Lindquist E.A."/>
            <person name="Yee Ngan C."/>
            <person name="Ohm R.A."/>
            <person name="Salamov A.A."/>
            <person name="Grigoriev I.V."/>
            <person name="Spatafora J.W."/>
            <person name="Berbee M.L."/>
        </authorList>
    </citation>
    <scope>NUCLEOTIDE SEQUENCE [LARGE SCALE GENOMIC DNA]</scope>
    <source>
        <strain evidence="12 13">JEL478</strain>
    </source>
</reference>
<keyword evidence="5 11" id="KW-0812">Transmembrane</keyword>
<keyword evidence="8 11" id="KW-0472">Membrane</keyword>
<dbReference type="GO" id="GO:0016020">
    <property type="term" value="C:membrane"/>
    <property type="evidence" value="ECO:0007669"/>
    <property type="project" value="UniProtKB-SubCell"/>
</dbReference>
<dbReference type="GO" id="GO:0006493">
    <property type="term" value="P:protein O-linked glycosylation"/>
    <property type="evidence" value="ECO:0007669"/>
    <property type="project" value="TreeGrafter"/>
</dbReference>
<dbReference type="STRING" id="1344416.A0A139AR62"/>
<evidence type="ECO:0000256" key="1">
    <source>
        <dbReference type="ARBA" id="ARBA00004606"/>
    </source>
</evidence>
<comment type="subcellular location">
    <subcellularLocation>
        <location evidence="1">Membrane</location>
        <topology evidence="1">Single-pass type II membrane protein</topology>
    </subcellularLocation>
</comment>
<accession>A0A139AR62</accession>
<evidence type="ECO:0000313" key="12">
    <source>
        <dbReference type="EMBL" id="KXS19240.1"/>
    </source>
</evidence>
<evidence type="ECO:0000256" key="2">
    <source>
        <dbReference type="ARBA" id="ARBA00009105"/>
    </source>
</evidence>
<evidence type="ECO:0000256" key="4">
    <source>
        <dbReference type="ARBA" id="ARBA00022679"/>
    </source>
</evidence>
<keyword evidence="3" id="KW-0328">Glycosyltransferase</keyword>
<evidence type="ECO:0000256" key="10">
    <source>
        <dbReference type="SAM" id="MobiDB-lite"/>
    </source>
</evidence>
<dbReference type="AlphaFoldDB" id="A0A139AR62"/>
<keyword evidence="7 11" id="KW-1133">Transmembrane helix</keyword>
<dbReference type="PANTHER" id="PTHR31392:SF1">
    <property type="entry name" value="ALPHA-1,3-MANNOSYLTRANSFERASE MNN1-RELATED"/>
    <property type="match status" value="1"/>
</dbReference>
<comment type="similarity">
    <text evidence="2">Belongs to the MNN1/MNT family.</text>
</comment>
<evidence type="ECO:0000256" key="11">
    <source>
        <dbReference type="SAM" id="Phobius"/>
    </source>
</evidence>
<dbReference type="OrthoDB" id="430354at2759"/>
<keyword evidence="4 12" id="KW-0808">Transferase</keyword>
<organism evidence="12 13">
    <name type="scientific">Gonapodya prolifera (strain JEL478)</name>
    <name type="common">Monoblepharis prolifera</name>
    <dbReference type="NCBI Taxonomy" id="1344416"/>
    <lineage>
        <taxon>Eukaryota</taxon>
        <taxon>Fungi</taxon>
        <taxon>Fungi incertae sedis</taxon>
        <taxon>Chytridiomycota</taxon>
        <taxon>Chytridiomycota incertae sedis</taxon>
        <taxon>Monoblepharidomycetes</taxon>
        <taxon>Monoblepharidales</taxon>
        <taxon>Gonapodyaceae</taxon>
        <taxon>Gonapodya</taxon>
    </lineage>
</organism>
<dbReference type="InterPro" id="IPR022751">
    <property type="entry name" value="Alpha_mannosyltransferase"/>
</dbReference>
<keyword evidence="9" id="KW-0325">Glycoprotein</keyword>
<protein>
    <submittedName>
        <fullName evidence="12">Glycosyltransferase family 71 protein</fullName>
    </submittedName>
</protein>
<dbReference type="Proteomes" id="UP000070544">
    <property type="component" value="Unassembled WGS sequence"/>
</dbReference>
<dbReference type="EMBL" id="KQ965739">
    <property type="protein sequence ID" value="KXS19240.1"/>
    <property type="molecule type" value="Genomic_DNA"/>
</dbReference>
<evidence type="ECO:0000256" key="5">
    <source>
        <dbReference type="ARBA" id="ARBA00022692"/>
    </source>
</evidence>
<keyword evidence="13" id="KW-1185">Reference proteome</keyword>
<name>A0A139AR62_GONPJ</name>
<evidence type="ECO:0000313" key="13">
    <source>
        <dbReference type="Proteomes" id="UP000070544"/>
    </source>
</evidence>
<dbReference type="SUPFAM" id="SSF53448">
    <property type="entry name" value="Nucleotide-diphospho-sugar transferases"/>
    <property type="match status" value="1"/>
</dbReference>
<dbReference type="PANTHER" id="PTHR31392">
    <property type="entry name" value="ALPHA-1,3-MANNOSYLTRANSFERASE MNN1-RELATED"/>
    <property type="match status" value="1"/>
</dbReference>
<evidence type="ECO:0000256" key="9">
    <source>
        <dbReference type="ARBA" id="ARBA00023180"/>
    </source>
</evidence>
<keyword evidence="6" id="KW-0735">Signal-anchor</keyword>
<sequence length="486" mass="55576">MSGSPVVGLPLLRVLRVRGRLSVVLLVAILNLAFFLVVLSLERQYPEEELDARADEIGNSENRTSSDPVVATTHSFATTATPWTTPLPPPPDQHSQTNLPSESIPLPIHVSLSDIALSSEERDSLITPFDVEDFRTLGERVRAFFYYHRKLRTIEDYQTNDRGRFEDVVGQSSWLKNENQQVAQIPLEAHNIISEFTRFMSRFEVLLFPWVRPTFPSLSYLYRSFSRAPRTRGMVMTTAQGLQSRMAMVGIMSLRSTGCLLPIEFMYAGDDDLPPETRRQILSLGDGYDIIMRDITALVDDTKTQIGEWAIKPFAIMFSSFTEVVFADADVVWFHPPEEVFDDPVYKQTGTLFYYDRRTFFGPSDRQFEFVQDILPPHLRDPIPSFLQSHNAIMARQSEHNQDSAVVAVDKGREHNFYGLLTTCRLNLKEERDRVIYKVFLGDKETFWLGWEMSGNNGMYGFNRWPSAQVGYLSRGDQDPVEVVTQ</sequence>
<evidence type="ECO:0000256" key="3">
    <source>
        <dbReference type="ARBA" id="ARBA00022676"/>
    </source>
</evidence>
<feature type="transmembrane region" description="Helical" evidence="11">
    <location>
        <begin position="21"/>
        <end position="41"/>
    </location>
</feature>
<dbReference type="InterPro" id="IPR029044">
    <property type="entry name" value="Nucleotide-diphossugar_trans"/>
</dbReference>
<feature type="region of interest" description="Disordered" evidence="10">
    <location>
        <begin position="79"/>
        <end position="99"/>
    </location>
</feature>
<gene>
    <name evidence="12" type="ORF">M427DRAFT_472471</name>
</gene>
<evidence type="ECO:0000256" key="8">
    <source>
        <dbReference type="ARBA" id="ARBA00023136"/>
    </source>
</evidence>
<evidence type="ECO:0000256" key="7">
    <source>
        <dbReference type="ARBA" id="ARBA00022989"/>
    </source>
</evidence>
<dbReference type="GO" id="GO:0000033">
    <property type="term" value="F:alpha-1,3-mannosyltransferase activity"/>
    <property type="evidence" value="ECO:0007669"/>
    <property type="project" value="TreeGrafter"/>
</dbReference>
<evidence type="ECO:0000256" key="6">
    <source>
        <dbReference type="ARBA" id="ARBA00022968"/>
    </source>
</evidence>
<dbReference type="Pfam" id="PF11051">
    <property type="entry name" value="Mannosyl_trans3"/>
    <property type="match status" value="1"/>
</dbReference>
<proteinExistence type="inferred from homology"/>